<evidence type="ECO:0000256" key="13">
    <source>
        <dbReference type="ARBA" id="ARBA00075987"/>
    </source>
</evidence>
<evidence type="ECO:0000256" key="15">
    <source>
        <dbReference type="ARBA" id="ARBA00083186"/>
    </source>
</evidence>
<dbReference type="InterPro" id="IPR029001">
    <property type="entry name" value="ITPase-like_fam"/>
</dbReference>
<dbReference type="InterPro" id="IPR002637">
    <property type="entry name" value="RdgB/HAM1"/>
</dbReference>
<dbReference type="Pfam" id="PF01725">
    <property type="entry name" value="Ham1p_like"/>
    <property type="match status" value="1"/>
</dbReference>
<accession>A0A381PM74</accession>
<dbReference type="GO" id="GO:0046872">
    <property type="term" value="F:metal ion binding"/>
    <property type="evidence" value="ECO:0007669"/>
    <property type="project" value="UniProtKB-KW"/>
</dbReference>
<keyword evidence="4" id="KW-0479">Metal-binding</keyword>
<dbReference type="GO" id="GO:0035870">
    <property type="term" value="F:dITP diphosphatase activity"/>
    <property type="evidence" value="ECO:0007669"/>
    <property type="project" value="UniProtKB-ARBA"/>
</dbReference>
<dbReference type="NCBIfam" id="TIGR00042">
    <property type="entry name" value="RdgB/HAM1 family non-canonical purine NTP pyrophosphatase"/>
    <property type="match status" value="1"/>
</dbReference>
<dbReference type="CDD" id="cd00515">
    <property type="entry name" value="HAM1"/>
    <property type="match status" value="1"/>
</dbReference>
<keyword evidence="5" id="KW-0547">Nucleotide-binding</keyword>
<evidence type="ECO:0000256" key="7">
    <source>
        <dbReference type="ARBA" id="ARBA00022842"/>
    </source>
</evidence>
<dbReference type="PANTHER" id="PTHR11067:SF9">
    <property type="entry name" value="INOSINE TRIPHOSPHATE PYROPHOSPHATASE"/>
    <property type="match status" value="1"/>
</dbReference>
<dbReference type="AlphaFoldDB" id="A0A381PM74"/>
<name>A0A381PM74_9ZZZZ</name>
<dbReference type="GO" id="GO:0000166">
    <property type="term" value="F:nucleotide binding"/>
    <property type="evidence" value="ECO:0007669"/>
    <property type="project" value="UniProtKB-KW"/>
</dbReference>
<evidence type="ECO:0000313" key="17">
    <source>
        <dbReference type="EMBL" id="SUZ68040.1"/>
    </source>
</evidence>
<dbReference type="Gene3D" id="3.90.950.10">
    <property type="match status" value="1"/>
</dbReference>
<organism evidence="17">
    <name type="scientific">marine metagenome</name>
    <dbReference type="NCBI Taxonomy" id="408172"/>
    <lineage>
        <taxon>unclassified sequences</taxon>
        <taxon>metagenomes</taxon>
        <taxon>ecological metagenomes</taxon>
    </lineage>
</organism>
<evidence type="ECO:0000256" key="5">
    <source>
        <dbReference type="ARBA" id="ARBA00022741"/>
    </source>
</evidence>
<dbReference type="GO" id="GO:0005829">
    <property type="term" value="C:cytosol"/>
    <property type="evidence" value="ECO:0007669"/>
    <property type="project" value="TreeGrafter"/>
</dbReference>
<evidence type="ECO:0000256" key="11">
    <source>
        <dbReference type="ARBA" id="ARBA00066468"/>
    </source>
</evidence>
<keyword evidence="8" id="KW-0546">Nucleotide metabolism</keyword>
<dbReference type="GO" id="GO:0009146">
    <property type="term" value="P:purine nucleoside triphosphate catabolic process"/>
    <property type="evidence" value="ECO:0007669"/>
    <property type="project" value="UniProtKB-ARBA"/>
</dbReference>
<evidence type="ECO:0000256" key="10">
    <source>
        <dbReference type="ARBA" id="ARBA00052017"/>
    </source>
</evidence>
<evidence type="ECO:0000256" key="2">
    <source>
        <dbReference type="ARBA" id="ARBA00008023"/>
    </source>
</evidence>
<dbReference type="GO" id="GO:0036220">
    <property type="term" value="F:ITP diphosphatase activity"/>
    <property type="evidence" value="ECO:0007669"/>
    <property type="project" value="UniProtKB-EC"/>
</dbReference>
<evidence type="ECO:0000256" key="4">
    <source>
        <dbReference type="ARBA" id="ARBA00022723"/>
    </source>
</evidence>
<comment type="cofactor">
    <cofactor evidence="1">
        <name>Mg(2+)</name>
        <dbReference type="ChEBI" id="CHEBI:18420"/>
    </cofactor>
</comment>
<evidence type="ECO:0000256" key="1">
    <source>
        <dbReference type="ARBA" id="ARBA00001946"/>
    </source>
</evidence>
<evidence type="ECO:0000256" key="14">
    <source>
        <dbReference type="ARBA" id="ARBA00078805"/>
    </source>
</evidence>
<dbReference type="HAMAP" id="MF_01405">
    <property type="entry name" value="Non_canon_purine_NTPase"/>
    <property type="match status" value="1"/>
</dbReference>
<evidence type="ECO:0000256" key="3">
    <source>
        <dbReference type="ARBA" id="ARBA00011738"/>
    </source>
</evidence>
<proteinExistence type="inferred from homology"/>
<comment type="catalytic activity">
    <reaction evidence="9">
        <text>dITP + H2O = dIMP + diphosphate + H(+)</text>
        <dbReference type="Rhea" id="RHEA:28342"/>
        <dbReference type="ChEBI" id="CHEBI:15377"/>
        <dbReference type="ChEBI" id="CHEBI:15378"/>
        <dbReference type="ChEBI" id="CHEBI:33019"/>
        <dbReference type="ChEBI" id="CHEBI:61194"/>
        <dbReference type="ChEBI" id="CHEBI:61382"/>
        <dbReference type="EC" id="3.6.1.66"/>
    </reaction>
</comment>
<dbReference type="EMBL" id="UINC01001027">
    <property type="protein sequence ID" value="SUZ68040.1"/>
    <property type="molecule type" value="Genomic_DNA"/>
</dbReference>
<evidence type="ECO:0000256" key="12">
    <source>
        <dbReference type="ARBA" id="ARBA00071289"/>
    </source>
</evidence>
<evidence type="ECO:0000256" key="16">
    <source>
        <dbReference type="ARBA" id="ARBA00083635"/>
    </source>
</evidence>
<evidence type="ECO:0000256" key="8">
    <source>
        <dbReference type="ARBA" id="ARBA00023080"/>
    </source>
</evidence>
<dbReference type="GO" id="GO:0017111">
    <property type="term" value="F:ribonucleoside triphosphate phosphatase activity"/>
    <property type="evidence" value="ECO:0007669"/>
    <property type="project" value="InterPro"/>
</dbReference>
<dbReference type="FunFam" id="3.90.950.10:FF:000001">
    <property type="entry name" value="dITP/XTP pyrophosphatase"/>
    <property type="match status" value="1"/>
</dbReference>
<dbReference type="EC" id="3.6.1.66" evidence="11"/>
<comment type="catalytic activity">
    <reaction evidence="10">
        <text>XTP + H2O = XMP + diphosphate + H(+)</text>
        <dbReference type="Rhea" id="RHEA:28610"/>
        <dbReference type="ChEBI" id="CHEBI:15377"/>
        <dbReference type="ChEBI" id="CHEBI:15378"/>
        <dbReference type="ChEBI" id="CHEBI:33019"/>
        <dbReference type="ChEBI" id="CHEBI:57464"/>
        <dbReference type="ChEBI" id="CHEBI:61314"/>
        <dbReference type="EC" id="3.6.1.66"/>
    </reaction>
</comment>
<protein>
    <recommendedName>
        <fullName evidence="12">dITP/XTP pyrophosphatase</fullName>
        <ecNumber evidence="11">3.6.1.66</ecNumber>
    </recommendedName>
    <alternativeName>
        <fullName evidence="13">Non-canonical purine NTP pyrophosphatase</fullName>
    </alternativeName>
    <alternativeName>
        <fullName evidence="14">Non-standard purine NTP pyrophosphatase</fullName>
    </alternativeName>
    <alternativeName>
        <fullName evidence="16">Nucleoside-triphosphate diphosphatase</fullName>
    </alternativeName>
    <alternativeName>
        <fullName evidence="15">Nucleoside-triphosphate pyrophosphatase</fullName>
    </alternativeName>
</protein>
<reference evidence="17" key="1">
    <citation type="submission" date="2018-05" db="EMBL/GenBank/DDBJ databases">
        <authorList>
            <person name="Lanie J.A."/>
            <person name="Ng W.-L."/>
            <person name="Kazmierczak K.M."/>
            <person name="Andrzejewski T.M."/>
            <person name="Davidsen T.M."/>
            <person name="Wayne K.J."/>
            <person name="Tettelin H."/>
            <person name="Glass J.I."/>
            <person name="Rusch D."/>
            <person name="Podicherti R."/>
            <person name="Tsui H.-C.T."/>
            <person name="Winkler M.E."/>
        </authorList>
    </citation>
    <scope>NUCLEOTIDE SEQUENCE</scope>
</reference>
<evidence type="ECO:0000256" key="6">
    <source>
        <dbReference type="ARBA" id="ARBA00022801"/>
    </source>
</evidence>
<evidence type="ECO:0000256" key="9">
    <source>
        <dbReference type="ARBA" id="ARBA00051875"/>
    </source>
</evidence>
<dbReference type="InterPro" id="IPR020922">
    <property type="entry name" value="dITP/XTP_pyrophosphatase"/>
</dbReference>
<dbReference type="GO" id="GO:0009117">
    <property type="term" value="P:nucleotide metabolic process"/>
    <property type="evidence" value="ECO:0007669"/>
    <property type="project" value="UniProtKB-KW"/>
</dbReference>
<keyword evidence="7" id="KW-0460">Magnesium</keyword>
<keyword evidence="6" id="KW-0378">Hydrolase</keyword>
<comment type="similarity">
    <text evidence="2">Belongs to the HAM1 NTPase family.</text>
</comment>
<dbReference type="SUPFAM" id="SSF52972">
    <property type="entry name" value="ITPase-like"/>
    <property type="match status" value="1"/>
</dbReference>
<comment type="subunit">
    <text evidence="3">Homodimer.</text>
</comment>
<gene>
    <name evidence="17" type="ORF">METZ01_LOCUS20894</name>
</gene>
<dbReference type="GO" id="GO:0036222">
    <property type="term" value="F:XTP diphosphatase activity"/>
    <property type="evidence" value="ECO:0007669"/>
    <property type="project" value="UniProtKB-ARBA"/>
</dbReference>
<sequence>MPIQTAVLASGNKGKLKELSPLLASVGFELTPQSHFEISAIPETGASFVENALLKARHASRLTSLPAFADDSGLVVPSLNGAPGIYSARYAGASATSEKNNIKLLEALRNSNSRRAYFFCTLVFLLHAEDPTPIMASGEWHGYIAEGAKGANGFGYDPLFVAQGFQITAAQMEPELKNQVSHRAIASRSLIRSILDRRGQV</sequence>
<dbReference type="PANTHER" id="PTHR11067">
    <property type="entry name" value="INOSINE TRIPHOSPHATE PYROPHOSPHATASE/HAM1 PROTEIN"/>
    <property type="match status" value="1"/>
</dbReference>